<keyword evidence="3" id="KW-1185">Reference proteome</keyword>
<dbReference type="RefSeq" id="XP_006675934.1">
    <property type="nucleotide sequence ID" value="XM_006675871.1"/>
</dbReference>
<reference evidence="2 3" key="1">
    <citation type="submission" date="2009-12" db="EMBL/GenBank/DDBJ databases">
        <title>The draft genome of Batrachochytrium dendrobatidis.</title>
        <authorList>
            <consortium name="US DOE Joint Genome Institute (JGI-PGF)"/>
            <person name="Kuo A."/>
            <person name="Salamov A."/>
            <person name="Schmutz J."/>
            <person name="Lucas S."/>
            <person name="Pitluck S."/>
            <person name="Rosenblum E."/>
            <person name="Stajich J."/>
            <person name="Eisen M."/>
            <person name="Grigoriev I.V."/>
        </authorList>
    </citation>
    <scope>NUCLEOTIDE SEQUENCE [LARGE SCALE GENOMIC DNA]</scope>
    <source>
        <strain evidence="3">JAM81 / FGSC 10211</strain>
    </source>
</reference>
<dbReference type="InParanoid" id="F4NRZ0"/>
<protein>
    <submittedName>
        <fullName evidence="2">Uncharacterized protein</fullName>
    </submittedName>
</protein>
<name>F4NRZ0_BATDJ</name>
<gene>
    <name evidence="2" type="ORF">BATDEDRAFT_85689</name>
</gene>
<dbReference type="Proteomes" id="UP000007241">
    <property type="component" value="Unassembled WGS sequence"/>
</dbReference>
<evidence type="ECO:0000313" key="2">
    <source>
        <dbReference type="EMBL" id="EGF82980.1"/>
    </source>
</evidence>
<organism evidence="2 3">
    <name type="scientific">Batrachochytrium dendrobatidis (strain JAM81 / FGSC 10211)</name>
    <name type="common">Frog chytrid fungus</name>
    <dbReference type="NCBI Taxonomy" id="684364"/>
    <lineage>
        <taxon>Eukaryota</taxon>
        <taxon>Fungi</taxon>
        <taxon>Fungi incertae sedis</taxon>
        <taxon>Chytridiomycota</taxon>
        <taxon>Chytridiomycota incertae sedis</taxon>
        <taxon>Chytridiomycetes</taxon>
        <taxon>Rhizophydiales</taxon>
        <taxon>Rhizophydiales incertae sedis</taxon>
        <taxon>Batrachochytrium</taxon>
    </lineage>
</organism>
<dbReference type="HOGENOM" id="CLU_2589346_0_0_1"/>
<dbReference type="EMBL" id="GL882879">
    <property type="protein sequence ID" value="EGF82980.1"/>
    <property type="molecule type" value="Genomic_DNA"/>
</dbReference>
<dbReference type="AlphaFoldDB" id="F4NRZ0"/>
<dbReference type="GeneID" id="18242164"/>
<sequence>MSSGRLGHSVSEGVKESEAQHDSAFSSFKTRMPDLELNQTADERIERFKHQLLMDMGNATFTKDGWKMQFMPEWSTGKLS</sequence>
<evidence type="ECO:0000313" key="3">
    <source>
        <dbReference type="Proteomes" id="UP000007241"/>
    </source>
</evidence>
<proteinExistence type="predicted"/>
<accession>F4NRZ0</accession>
<evidence type="ECO:0000256" key="1">
    <source>
        <dbReference type="SAM" id="MobiDB-lite"/>
    </source>
</evidence>
<feature type="region of interest" description="Disordered" evidence="1">
    <location>
        <begin position="1"/>
        <end position="33"/>
    </location>
</feature>